<sequence length="434" mass="47002">MLNYMLGKYVKCGVPIVVQLGCSVPAQAVTRVGAVVNDIRKRLVETAPELSKRCRALIKCWQKLVEPRPSSSCGTSSNGGTPRLISPSVRRLTPGTPVIGARVTSSGLSVASRSNTSSPSVITPSGSYSSPHPRADSSPNGSTSSIHNSNSVGTDLHEKGVDVSALSAPDDATTRNGKRKVDQRRSIENGLTNGLASAPAKRAKHGSTASPASYLSVVAARRANVQSTSELVAQLSENLPQYMTIDLSEHEQKVKREQGLTSQAQNEAHVHQHSASHLHHVSSTPAMPLNDLPKKKEKRGRPKKTGTEQSNEMEKQIAISDILRTTPLVSISDVSAEPGSSSVSKNLTVPPFRNGTYDWNALLPSLETLRNRKHDRVEPSVNPRKSTIYNVHGREVLALPLIDIGLPDFYEYKYPNQTQFYAESNLDFRGSHLT</sequence>
<feature type="compositionally biased region" description="Low complexity" evidence="1">
    <location>
        <begin position="70"/>
        <end position="81"/>
    </location>
</feature>
<accession>A0A0N4VP17</accession>
<dbReference type="InterPro" id="IPR035441">
    <property type="entry name" value="TFIIS/LEDGF_dom_sf"/>
</dbReference>
<feature type="compositionally biased region" description="Basic residues" evidence="1">
    <location>
        <begin position="271"/>
        <end position="280"/>
    </location>
</feature>
<proteinExistence type="predicted"/>
<keyword evidence="3" id="KW-1185">Reference proteome</keyword>
<dbReference type="WBParaSite" id="EVEC_0001274001-mRNA-1">
    <property type="protein sequence ID" value="EVEC_0001274001-mRNA-1"/>
    <property type="gene ID" value="EVEC_0001274001"/>
</dbReference>
<evidence type="ECO:0000313" key="2">
    <source>
        <dbReference type="EMBL" id="VDD97162.1"/>
    </source>
</evidence>
<evidence type="ECO:0000256" key="1">
    <source>
        <dbReference type="SAM" id="MobiDB-lite"/>
    </source>
</evidence>
<feature type="region of interest" description="Disordered" evidence="1">
    <location>
        <begin position="67"/>
        <end position="209"/>
    </location>
</feature>
<reference evidence="2 3" key="2">
    <citation type="submission" date="2018-10" db="EMBL/GenBank/DDBJ databases">
        <authorList>
            <consortium name="Pathogen Informatics"/>
        </authorList>
    </citation>
    <scope>NUCLEOTIDE SEQUENCE [LARGE SCALE GENOMIC DNA]</scope>
</reference>
<protein>
    <submittedName>
        <fullName evidence="4">TFIIS N-terminal domain-containing protein</fullName>
    </submittedName>
</protein>
<feature type="compositionally biased region" description="Polar residues" evidence="1">
    <location>
        <begin position="103"/>
        <end position="130"/>
    </location>
</feature>
<dbReference type="Gene3D" id="1.20.930.10">
    <property type="entry name" value="Conserved domain common to transcription factors TFIIS, elongin A, CRSP70"/>
    <property type="match status" value="1"/>
</dbReference>
<evidence type="ECO:0000313" key="3">
    <source>
        <dbReference type="Proteomes" id="UP000274131"/>
    </source>
</evidence>
<name>A0A0N4VP17_ENTVE</name>
<gene>
    <name evidence="2" type="ORF">EVEC_LOCUS11913</name>
</gene>
<reference evidence="4" key="1">
    <citation type="submission" date="2017-02" db="UniProtKB">
        <authorList>
            <consortium name="WormBaseParasite"/>
        </authorList>
    </citation>
    <scope>IDENTIFICATION</scope>
</reference>
<dbReference type="AlphaFoldDB" id="A0A0N4VP17"/>
<feature type="region of interest" description="Disordered" evidence="1">
    <location>
        <begin position="251"/>
        <end position="315"/>
    </location>
</feature>
<evidence type="ECO:0000313" key="4">
    <source>
        <dbReference type="WBParaSite" id="EVEC_0001274001-mRNA-1"/>
    </source>
</evidence>
<feature type="compositionally biased region" description="Basic residues" evidence="1">
    <location>
        <begin position="295"/>
        <end position="304"/>
    </location>
</feature>
<dbReference type="Proteomes" id="UP000274131">
    <property type="component" value="Unassembled WGS sequence"/>
</dbReference>
<organism evidence="4">
    <name type="scientific">Enterobius vermicularis</name>
    <name type="common">Human pinworm</name>
    <dbReference type="NCBI Taxonomy" id="51028"/>
    <lineage>
        <taxon>Eukaryota</taxon>
        <taxon>Metazoa</taxon>
        <taxon>Ecdysozoa</taxon>
        <taxon>Nematoda</taxon>
        <taxon>Chromadorea</taxon>
        <taxon>Rhabditida</taxon>
        <taxon>Spirurina</taxon>
        <taxon>Oxyuridomorpha</taxon>
        <taxon>Oxyuroidea</taxon>
        <taxon>Oxyuridae</taxon>
        <taxon>Enterobius</taxon>
    </lineage>
</organism>
<dbReference type="STRING" id="51028.A0A0N4VP17"/>
<dbReference type="OrthoDB" id="550309at2759"/>
<feature type="compositionally biased region" description="Polar residues" evidence="1">
    <location>
        <begin position="137"/>
        <end position="153"/>
    </location>
</feature>
<dbReference type="SUPFAM" id="SSF47676">
    <property type="entry name" value="Conserved domain common to transcription factors TFIIS, elongin A, CRSP70"/>
    <property type="match status" value="1"/>
</dbReference>
<dbReference type="EMBL" id="UXUI01012957">
    <property type="protein sequence ID" value="VDD97162.1"/>
    <property type="molecule type" value="Genomic_DNA"/>
</dbReference>